<dbReference type="Proteomes" id="UP000224854">
    <property type="component" value="Unassembled WGS sequence"/>
</dbReference>
<evidence type="ECO:0008006" key="4">
    <source>
        <dbReference type="Google" id="ProtNLM"/>
    </source>
</evidence>
<feature type="compositionally biased region" description="Low complexity" evidence="1">
    <location>
        <begin position="40"/>
        <end position="52"/>
    </location>
</feature>
<feature type="region of interest" description="Disordered" evidence="1">
    <location>
        <begin position="1"/>
        <end position="53"/>
    </location>
</feature>
<evidence type="ECO:0000313" key="3">
    <source>
        <dbReference type="Proteomes" id="UP000224854"/>
    </source>
</evidence>
<comment type="caution">
    <text evidence="2">The sequence shown here is derived from an EMBL/GenBank/DDBJ whole genome shotgun (WGS) entry which is preliminary data.</text>
</comment>
<evidence type="ECO:0000313" key="2">
    <source>
        <dbReference type="EMBL" id="PHH68396.1"/>
    </source>
</evidence>
<feature type="region of interest" description="Disordered" evidence="1">
    <location>
        <begin position="216"/>
        <end position="241"/>
    </location>
</feature>
<feature type="compositionally biased region" description="Polar residues" evidence="1">
    <location>
        <begin position="607"/>
        <end position="617"/>
    </location>
</feature>
<accession>A0A2C5YL11</accession>
<name>A0A2C5YL11_9HYPO</name>
<keyword evidence="3" id="KW-1185">Reference proteome</keyword>
<gene>
    <name evidence="2" type="ORF">CDD82_594</name>
</gene>
<sequence>MTLEHRQRPSECIERRLPPWNERRGTDERSNLPRHKVSDSHSSQSSYGSWQSRCHSRMSSVTTVSGGHHMASSLAELPILESKLAEHDGGSETDRPMSARSRTRLSTTDEAAEMEAPRSPSDAVLNMKAPSRYRSHAEKSGHHPYLRASRLLSSSSPRIHKRAISAPDFAPPSHSLRQAYAVLPPPHHTMAVSANGARNVRGASAAATSTVAEDGNGVLPSCASPPGAGEEDGSASSGGEMEDPRCMFVVNCDTGSQLRKAISHLFGRNKSCTLKIPRPVWVYYCRKHYQRIRYRNAKTYPANQMELVKVQIRRLQTWSDNNKSKGRGPFIKQWTLSLRKREQNRLENGKGGPDGGYEDQYAAQGGCAVPDWIINLLGDGYTTERMLDIAERLHREIVDGVLTQVPEIEFLPDIVDDDAGVSSKPARARRHNSSNAGSRTPKRKASDLPALTRQDSASGESLYPDHQAQDFDDAASLGKRARLASLAQHDLAPVSYGRPVQTYMVPPRAPKVVPQMHYSQNDYEVSSHAQPRFGSQFQHSFNTGGFYANGMASGRYPTGPDAPLTLPPLGIQMAMPKPPRFAGHMRSLHQRSASAFTPGSRPVPASTRPSSSGNSHQPRLDVGGYEAPSHPHNLPAMNHAHWKQHQQQQQHAEQAQYAQGWVQDYAHGFGPQHAAFQHAPVYTQSHHRPERTVSSYSVN</sequence>
<dbReference type="AlphaFoldDB" id="A0A2C5YL11"/>
<dbReference type="EMBL" id="NJEU01001142">
    <property type="protein sequence ID" value="PHH68396.1"/>
    <property type="molecule type" value="Genomic_DNA"/>
</dbReference>
<feature type="region of interest" description="Disordered" evidence="1">
    <location>
        <begin position="86"/>
        <end position="123"/>
    </location>
</feature>
<evidence type="ECO:0000256" key="1">
    <source>
        <dbReference type="SAM" id="MobiDB-lite"/>
    </source>
</evidence>
<proteinExistence type="predicted"/>
<organism evidence="2 3">
    <name type="scientific">Ophiocordyceps australis</name>
    <dbReference type="NCBI Taxonomy" id="1399860"/>
    <lineage>
        <taxon>Eukaryota</taxon>
        <taxon>Fungi</taxon>
        <taxon>Dikarya</taxon>
        <taxon>Ascomycota</taxon>
        <taxon>Pezizomycotina</taxon>
        <taxon>Sordariomycetes</taxon>
        <taxon>Hypocreomycetidae</taxon>
        <taxon>Hypocreales</taxon>
        <taxon>Ophiocordycipitaceae</taxon>
        <taxon>Ophiocordyceps</taxon>
    </lineage>
</organism>
<feature type="region of interest" description="Disordered" evidence="1">
    <location>
        <begin position="419"/>
        <end position="450"/>
    </location>
</feature>
<feature type="compositionally biased region" description="Basic and acidic residues" evidence="1">
    <location>
        <begin position="86"/>
        <end position="97"/>
    </location>
</feature>
<reference evidence="2 3" key="1">
    <citation type="submission" date="2017-06" db="EMBL/GenBank/DDBJ databases">
        <title>Ant-infecting Ophiocordyceps genomes reveal a high diversity of potential behavioral manipulation genes and a possible major role for enterotoxins.</title>
        <authorList>
            <person name="De Bekker C."/>
            <person name="Evans H.C."/>
            <person name="Brachmann A."/>
            <person name="Hughes D.P."/>
        </authorList>
    </citation>
    <scope>NUCLEOTIDE SEQUENCE [LARGE SCALE GENOMIC DNA]</scope>
    <source>
        <strain evidence="2 3">1348a</strain>
    </source>
</reference>
<protein>
    <recommendedName>
        <fullName evidence="4">ORP1 like protein</fullName>
    </recommendedName>
</protein>
<feature type="region of interest" description="Disordered" evidence="1">
    <location>
        <begin position="585"/>
        <end position="628"/>
    </location>
</feature>
<feature type="compositionally biased region" description="Basic and acidic residues" evidence="1">
    <location>
        <begin position="1"/>
        <end position="39"/>
    </location>
</feature>
<dbReference type="OrthoDB" id="4161595at2759"/>